<sequence length="235" mass="27107">MKDRVLIVEDEKNIARVLQLELEFEGYTVDIAYTGTDGLIKYREQQWDLVLLDLMLPGLNGLDVLRRIRATEDETPVILLTAKNNTEDKVAGLDLGANDYVTKPFEIEELLARVRSAIRFTKSSTPVPVHDENVHIFQTLILNEQTREITNSGVSINLTPREYDLLLYMMKHPNQVLSREQLLDAVWGFDYYGDTNVVDVYIRYVRKKLEENELLSFIQTVRGVGYVLKEQKNEA</sequence>
<dbReference type="Gene3D" id="6.10.250.690">
    <property type="match status" value="1"/>
</dbReference>
<comment type="caution">
    <text evidence="10">The sequence shown here is derived from an EMBL/GenBank/DDBJ whole genome shotgun (WGS) entry which is preliminary data.</text>
</comment>
<accession>A0A9X3R845</accession>
<evidence type="ECO:0000256" key="4">
    <source>
        <dbReference type="ARBA" id="ARBA00023125"/>
    </source>
</evidence>
<dbReference type="SMART" id="SM00448">
    <property type="entry name" value="REC"/>
    <property type="match status" value="1"/>
</dbReference>
<dbReference type="CDD" id="cd17574">
    <property type="entry name" value="REC_OmpR"/>
    <property type="match status" value="1"/>
</dbReference>
<dbReference type="SUPFAM" id="SSF52172">
    <property type="entry name" value="CheY-like"/>
    <property type="match status" value="1"/>
</dbReference>
<dbReference type="Proteomes" id="UP001152172">
    <property type="component" value="Unassembled WGS sequence"/>
</dbReference>
<dbReference type="RefSeq" id="WP_269920571.1">
    <property type="nucleotide sequence ID" value="NZ_JAMKBI010000001.1"/>
</dbReference>
<dbReference type="GO" id="GO:0000976">
    <property type="term" value="F:transcription cis-regulatory region binding"/>
    <property type="evidence" value="ECO:0007669"/>
    <property type="project" value="TreeGrafter"/>
</dbReference>
<dbReference type="GO" id="GO:0005829">
    <property type="term" value="C:cytosol"/>
    <property type="evidence" value="ECO:0007669"/>
    <property type="project" value="TreeGrafter"/>
</dbReference>
<keyword evidence="11" id="KW-1185">Reference proteome</keyword>
<dbReference type="CDD" id="cd00383">
    <property type="entry name" value="trans_reg_C"/>
    <property type="match status" value="1"/>
</dbReference>
<feature type="domain" description="Response regulatory" evidence="8">
    <location>
        <begin position="4"/>
        <end position="118"/>
    </location>
</feature>
<feature type="modified residue" description="4-aspartylphosphate" evidence="6">
    <location>
        <position position="53"/>
    </location>
</feature>
<keyword evidence="5" id="KW-0804">Transcription</keyword>
<dbReference type="FunFam" id="3.40.50.2300:FF:000001">
    <property type="entry name" value="DNA-binding response regulator PhoB"/>
    <property type="match status" value="1"/>
</dbReference>
<dbReference type="InterPro" id="IPR011006">
    <property type="entry name" value="CheY-like_superfamily"/>
</dbReference>
<dbReference type="PROSITE" id="PS51755">
    <property type="entry name" value="OMPR_PHOB"/>
    <property type="match status" value="1"/>
</dbReference>
<keyword evidence="1 6" id="KW-0597">Phosphoprotein</keyword>
<dbReference type="Pfam" id="PF00072">
    <property type="entry name" value="Response_reg"/>
    <property type="match status" value="1"/>
</dbReference>
<dbReference type="PANTHER" id="PTHR48111">
    <property type="entry name" value="REGULATOR OF RPOS"/>
    <property type="match status" value="1"/>
</dbReference>
<dbReference type="InterPro" id="IPR039420">
    <property type="entry name" value="WalR-like"/>
</dbReference>
<dbReference type="InterPro" id="IPR001789">
    <property type="entry name" value="Sig_transdc_resp-reg_receiver"/>
</dbReference>
<evidence type="ECO:0000259" key="8">
    <source>
        <dbReference type="PROSITE" id="PS50110"/>
    </source>
</evidence>
<evidence type="ECO:0000259" key="9">
    <source>
        <dbReference type="PROSITE" id="PS51755"/>
    </source>
</evidence>
<evidence type="ECO:0000256" key="6">
    <source>
        <dbReference type="PROSITE-ProRule" id="PRU00169"/>
    </source>
</evidence>
<dbReference type="GO" id="GO:0000156">
    <property type="term" value="F:phosphorelay response regulator activity"/>
    <property type="evidence" value="ECO:0007669"/>
    <property type="project" value="TreeGrafter"/>
</dbReference>
<evidence type="ECO:0000313" key="11">
    <source>
        <dbReference type="Proteomes" id="UP001152172"/>
    </source>
</evidence>
<proteinExistence type="predicted"/>
<evidence type="ECO:0000256" key="5">
    <source>
        <dbReference type="ARBA" id="ARBA00023163"/>
    </source>
</evidence>
<dbReference type="PANTHER" id="PTHR48111:SF22">
    <property type="entry name" value="REGULATOR OF RPOS"/>
    <property type="match status" value="1"/>
</dbReference>
<keyword evidence="2" id="KW-0902">Two-component regulatory system</keyword>
<evidence type="ECO:0000256" key="2">
    <source>
        <dbReference type="ARBA" id="ARBA00023012"/>
    </source>
</evidence>
<reference evidence="10" key="1">
    <citation type="submission" date="2022-05" db="EMBL/GenBank/DDBJ databases">
        <authorList>
            <person name="Colautti A."/>
            <person name="Iacumin L."/>
        </authorList>
    </citation>
    <scope>NUCLEOTIDE SEQUENCE</scope>
    <source>
        <strain evidence="10">DSM 30747</strain>
    </source>
</reference>
<keyword evidence="4 7" id="KW-0238">DNA-binding</keyword>
<evidence type="ECO:0000256" key="3">
    <source>
        <dbReference type="ARBA" id="ARBA00023015"/>
    </source>
</evidence>
<keyword evidence="3" id="KW-0805">Transcription regulation</keyword>
<feature type="DNA-binding region" description="OmpR/PhoB-type" evidence="7">
    <location>
        <begin position="132"/>
        <end position="230"/>
    </location>
</feature>
<gene>
    <name evidence="10" type="ORF">M9R61_00825</name>
</gene>
<dbReference type="PROSITE" id="PS50110">
    <property type="entry name" value="RESPONSE_REGULATORY"/>
    <property type="match status" value="1"/>
</dbReference>
<dbReference type="GO" id="GO:0032993">
    <property type="term" value="C:protein-DNA complex"/>
    <property type="evidence" value="ECO:0007669"/>
    <property type="project" value="TreeGrafter"/>
</dbReference>
<dbReference type="Pfam" id="PF00486">
    <property type="entry name" value="Trans_reg_C"/>
    <property type="match status" value="1"/>
</dbReference>
<protein>
    <submittedName>
        <fullName evidence="10">Response regulator transcription factor</fullName>
    </submittedName>
</protein>
<organism evidence="10 11">
    <name type="scientific">Psychrobacillus psychrodurans</name>
    <dbReference type="NCBI Taxonomy" id="126157"/>
    <lineage>
        <taxon>Bacteria</taxon>
        <taxon>Bacillati</taxon>
        <taxon>Bacillota</taxon>
        <taxon>Bacilli</taxon>
        <taxon>Bacillales</taxon>
        <taxon>Bacillaceae</taxon>
        <taxon>Psychrobacillus</taxon>
    </lineage>
</organism>
<evidence type="ECO:0000256" key="1">
    <source>
        <dbReference type="ARBA" id="ARBA00022553"/>
    </source>
</evidence>
<dbReference type="InterPro" id="IPR036388">
    <property type="entry name" value="WH-like_DNA-bd_sf"/>
</dbReference>
<dbReference type="SMART" id="SM00862">
    <property type="entry name" value="Trans_reg_C"/>
    <property type="match status" value="1"/>
</dbReference>
<dbReference type="InterPro" id="IPR001867">
    <property type="entry name" value="OmpR/PhoB-type_DNA-bd"/>
</dbReference>
<name>A0A9X3R845_9BACI</name>
<feature type="domain" description="OmpR/PhoB-type" evidence="9">
    <location>
        <begin position="132"/>
        <end position="230"/>
    </location>
</feature>
<evidence type="ECO:0000313" key="10">
    <source>
        <dbReference type="EMBL" id="MCZ8531884.1"/>
    </source>
</evidence>
<dbReference type="FunFam" id="1.10.10.10:FF:000005">
    <property type="entry name" value="Two-component system response regulator"/>
    <property type="match status" value="1"/>
</dbReference>
<dbReference type="Gene3D" id="3.40.50.2300">
    <property type="match status" value="1"/>
</dbReference>
<dbReference type="EMBL" id="JAMKBI010000001">
    <property type="protein sequence ID" value="MCZ8531884.1"/>
    <property type="molecule type" value="Genomic_DNA"/>
</dbReference>
<evidence type="ECO:0000256" key="7">
    <source>
        <dbReference type="PROSITE-ProRule" id="PRU01091"/>
    </source>
</evidence>
<dbReference type="Gene3D" id="1.10.10.10">
    <property type="entry name" value="Winged helix-like DNA-binding domain superfamily/Winged helix DNA-binding domain"/>
    <property type="match status" value="1"/>
</dbReference>
<dbReference type="AlphaFoldDB" id="A0A9X3R845"/>
<dbReference type="GO" id="GO:0006355">
    <property type="term" value="P:regulation of DNA-templated transcription"/>
    <property type="evidence" value="ECO:0007669"/>
    <property type="project" value="InterPro"/>
</dbReference>